<reference evidence="1" key="1">
    <citation type="submission" date="2023-03" db="EMBL/GenBank/DDBJ databases">
        <title>Andean soil-derived lignocellulolytic bacterial consortium as a source of novel taxa and putative plastic-active enzymes.</title>
        <authorList>
            <person name="Diaz-Garcia L."/>
            <person name="Chuvochina M."/>
            <person name="Feuerriegel G."/>
            <person name="Bunk B."/>
            <person name="Sproer C."/>
            <person name="Streit W.R."/>
            <person name="Rodriguez L.M."/>
            <person name="Overmann J."/>
            <person name="Jimenez D.J."/>
        </authorList>
    </citation>
    <scope>NUCLEOTIDE SEQUENCE</scope>
    <source>
        <strain evidence="1">MAG 3858</strain>
    </source>
</reference>
<protein>
    <submittedName>
        <fullName evidence="1">DUF6428 family protein</fullName>
    </submittedName>
</protein>
<dbReference type="AlphaFoldDB" id="A0AAJ5W5L7"/>
<dbReference type="Proteomes" id="UP001214530">
    <property type="component" value="Chromosome"/>
</dbReference>
<organism evidence="1 2">
    <name type="scientific">Candidatus Pedobacter colombiensis</name>
    <dbReference type="NCBI Taxonomy" id="3121371"/>
    <lineage>
        <taxon>Bacteria</taxon>
        <taxon>Pseudomonadati</taxon>
        <taxon>Bacteroidota</taxon>
        <taxon>Sphingobacteriia</taxon>
        <taxon>Sphingobacteriales</taxon>
        <taxon>Sphingobacteriaceae</taxon>
        <taxon>Pedobacter</taxon>
    </lineage>
</organism>
<evidence type="ECO:0000313" key="1">
    <source>
        <dbReference type="EMBL" id="WEK17548.1"/>
    </source>
</evidence>
<proteinExistence type="predicted"/>
<name>A0AAJ5W5L7_9SPHI</name>
<dbReference type="InterPro" id="IPR045534">
    <property type="entry name" value="DUF6428"/>
</dbReference>
<evidence type="ECO:0000313" key="2">
    <source>
        <dbReference type="Proteomes" id="UP001214530"/>
    </source>
</evidence>
<dbReference type="Pfam" id="PF20001">
    <property type="entry name" value="DUF6428"/>
    <property type="match status" value="1"/>
</dbReference>
<gene>
    <name evidence="1" type="ORF">P0Y49_12155</name>
</gene>
<dbReference type="EMBL" id="CP119313">
    <property type="protein sequence ID" value="WEK17548.1"/>
    <property type="molecule type" value="Genomic_DNA"/>
</dbReference>
<sequence length="154" mass="17436">MKLSEIKEILPTLTNVEFQMENGTFVPVHFHVTEIGMITKHFIDCGGVIRNEKVVNFQLWNADDYEHRLKPTKLLHIIKLSEEKLGIEDAEIEVEYQTGTIGKYDLDFNGDHFVLKNKRTACLANEACGIPVEKQKIKLSELNAPCCTPNSGCC</sequence>
<accession>A0AAJ5W5L7</accession>